<dbReference type="RefSeq" id="WP_134019332.1">
    <property type="nucleotide sequence ID" value="NZ_SOEC01000015.1"/>
</dbReference>
<reference evidence="3 4" key="1">
    <citation type="submission" date="2019-03" db="EMBL/GenBank/DDBJ databases">
        <title>Freshwater and sediment microbial communities from various areas in North America, analyzing microbe dynamics in response to fracking.</title>
        <authorList>
            <person name="Lamendella R."/>
        </authorList>
    </citation>
    <scope>NUCLEOTIDE SEQUENCE [LARGE SCALE GENOMIC DNA]</scope>
    <source>
        <strain evidence="3 4">6_TX</strain>
    </source>
</reference>
<evidence type="ECO:0000313" key="4">
    <source>
        <dbReference type="Proteomes" id="UP000294489"/>
    </source>
</evidence>
<comment type="caution">
    <text evidence="3">The sequence shown here is derived from an EMBL/GenBank/DDBJ whole genome shotgun (WGS) entry which is preliminary data.</text>
</comment>
<dbReference type="PANTHER" id="PTHR41248:SF1">
    <property type="entry name" value="NORD PROTEIN"/>
    <property type="match status" value="1"/>
</dbReference>
<dbReference type="Proteomes" id="UP000294489">
    <property type="component" value="Unassembled WGS sequence"/>
</dbReference>
<dbReference type="InterPro" id="IPR002035">
    <property type="entry name" value="VWF_A"/>
</dbReference>
<dbReference type="PROSITE" id="PS50234">
    <property type="entry name" value="VWFA"/>
    <property type="match status" value="1"/>
</dbReference>
<dbReference type="Pfam" id="PF00092">
    <property type="entry name" value="VWA"/>
    <property type="match status" value="1"/>
</dbReference>
<evidence type="ECO:0000256" key="1">
    <source>
        <dbReference type="SAM" id="MobiDB-lite"/>
    </source>
</evidence>
<dbReference type="OrthoDB" id="6064888at2"/>
<organism evidence="3 4">
    <name type="scientific">Modicisalibacter xianhensis</name>
    <dbReference type="NCBI Taxonomy" id="442341"/>
    <lineage>
        <taxon>Bacteria</taxon>
        <taxon>Pseudomonadati</taxon>
        <taxon>Pseudomonadota</taxon>
        <taxon>Gammaproteobacteria</taxon>
        <taxon>Oceanospirillales</taxon>
        <taxon>Halomonadaceae</taxon>
        <taxon>Modicisalibacter</taxon>
    </lineage>
</organism>
<dbReference type="InterPro" id="IPR006538">
    <property type="entry name" value="CobT"/>
</dbReference>
<name>A0A4V3GTK0_9GAMM</name>
<feature type="compositionally biased region" description="Low complexity" evidence="1">
    <location>
        <begin position="261"/>
        <end position="275"/>
    </location>
</feature>
<feature type="compositionally biased region" description="Pro residues" evidence="1">
    <location>
        <begin position="209"/>
        <end position="218"/>
    </location>
</feature>
<dbReference type="AlphaFoldDB" id="A0A4V3GTK0"/>
<accession>A0A4V3GTK0</accession>
<dbReference type="PANTHER" id="PTHR41248">
    <property type="entry name" value="NORD PROTEIN"/>
    <property type="match status" value="1"/>
</dbReference>
<gene>
    <name evidence="3" type="ORF">DFO67_11548</name>
</gene>
<sequence length="627" mass="68004">MSLQKRTIHNALPIVAAAYGRKFGVKVVIGNDMAYTDGKTIVVPNIPEDYPHQDALWGYVAHESAHVRLTDFSVHWDAGLHHRLTNIIEDARIEREMIAIYPGMAHTLNEVARYMAFAGHYEVPRDDSPAAFVLEGFCLYYLQCQVVGQQAISDLLERTRAVFERKFPKGVQVRLHALLRKIWNLKSTQDAADLARAIIAMIQEEAEKPQPPTQPQPQPDSSDDDDNAQGADNQGDQSSDDTDAGNDDTSGQGGGDDDNADSGNNGQDGSNGADQSSEDKAASQDADNDHYGTGAGGHASDDANDDDENSSSSAASAGQGSGDQQDDYQQVLQQVLSAGSGDHIGDAHQSLREELNRIANDKGDNTYRTVREAQRIEGSAAAGKSMQNEVRATTSRIRTQLMGLVQASQRTSHRTVRHGKRLDTARLARLASGDTRVFRQPSPRRRPNTAVHLLVDVSSSMAHGHSNGKLPFEIAREAALAIGLALEAINGVNPAVTFFGGYEQAPVFSAVRHGESVSRNVGRFTMRPTGTTPMAEAIWYSAFELVQTREERKLLVVVTDGDPNEAAPTHTVVQLCEASGVEVIGLGIACHAVSRFFSNHVVIDSVDDLKRTLFRLVERSLTADPVA</sequence>
<dbReference type="Pfam" id="PF06213">
    <property type="entry name" value="CobT"/>
    <property type="match status" value="1"/>
</dbReference>
<evidence type="ECO:0000313" key="3">
    <source>
        <dbReference type="EMBL" id="TDX26783.1"/>
    </source>
</evidence>
<feature type="domain" description="VWFA" evidence="2">
    <location>
        <begin position="450"/>
        <end position="588"/>
    </location>
</feature>
<dbReference type="GO" id="GO:0009236">
    <property type="term" value="P:cobalamin biosynthetic process"/>
    <property type="evidence" value="ECO:0007669"/>
    <property type="project" value="InterPro"/>
</dbReference>
<feature type="region of interest" description="Disordered" evidence="1">
    <location>
        <begin position="205"/>
        <end position="326"/>
    </location>
</feature>
<dbReference type="EMBL" id="SOEC01000015">
    <property type="protein sequence ID" value="TDX26783.1"/>
    <property type="molecule type" value="Genomic_DNA"/>
</dbReference>
<proteinExistence type="predicted"/>
<dbReference type="InterPro" id="IPR036465">
    <property type="entry name" value="vWFA_dom_sf"/>
</dbReference>
<evidence type="ECO:0000259" key="2">
    <source>
        <dbReference type="PROSITE" id="PS50234"/>
    </source>
</evidence>
<dbReference type="SMART" id="SM00327">
    <property type="entry name" value="VWA"/>
    <property type="match status" value="1"/>
</dbReference>
<dbReference type="Gene3D" id="3.40.50.410">
    <property type="entry name" value="von Willebrand factor, type A domain"/>
    <property type="match status" value="1"/>
</dbReference>
<feature type="compositionally biased region" description="Low complexity" evidence="1">
    <location>
        <begin position="228"/>
        <end position="237"/>
    </location>
</feature>
<protein>
    <submittedName>
        <fullName evidence="3">Cobalamin biosynthesis protein CobT</fullName>
    </submittedName>
</protein>
<dbReference type="SUPFAM" id="SSF53300">
    <property type="entry name" value="vWA-like"/>
    <property type="match status" value="1"/>
</dbReference>
<dbReference type="InterPro" id="IPR051928">
    <property type="entry name" value="NorD/CobT"/>
</dbReference>
<feature type="compositionally biased region" description="Basic and acidic residues" evidence="1">
    <location>
        <begin position="277"/>
        <end position="290"/>
    </location>
</feature>